<feature type="region of interest" description="Disordered" evidence="1">
    <location>
        <begin position="1"/>
        <end position="34"/>
    </location>
</feature>
<organism evidence="2 3">
    <name type="scientific">Litorivivens lipolytica</name>
    <dbReference type="NCBI Taxonomy" id="1524264"/>
    <lineage>
        <taxon>Bacteria</taxon>
        <taxon>Pseudomonadati</taxon>
        <taxon>Pseudomonadota</taxon>
        <taxon>Gammaproteobacteria</taxon>
        <taxon>Litorivivens</taxon>
    </lineage>
</organism>
<protein>
    <submittedName>
        <fullName evidence="2">Uncharacterized protein</fullName>
    </submittedName>
</protein>
<keyword evidence="3" id="KW-1185">Reference proteome</keyword>
<proteinExistence type="predicted"/>
<dbReference type="AlphaFoldDB" id="A0A7W4W1L8"/>
<comment type="caution">
    <text evidence="2">The sequence shown here is derived from an EMBL/GenBank/DDBJ whole genome shotgun (WGS) entry which is preliminary data.</text>
</comment>
<gene>
    <name evidence="2" type="ORF">FHR99_000039</name>
</gene>
<accession>A0A7W4W1L8</accession>
<reference evidence="2 3" key="1">
    <citation type="submission" date="2020-08" db="EMBL/GenBank/DDBJ databases">
        <title>Genomic Encyclopedia of Type Strains, Phase III (KMG-III): the genomes of soil and plant-associated and newly described type strains.</title>
        <authorList>
            <person name="Whitman W."/>
        </authorList>
    </citation>
    <scope>NUCLEOTIDE SEQUENCE [LARGE SCALE GENOMIC DNA]</scope>
    <source>
        <strain evidence="2 3">CECT 8654</strain>
    </source>
</reference>
<evidence type="ECO:0000313" key="2">
    <source>
        <dbReference type="EMBL" id="MBB3045803.1"/>
    </source>
</evidence>
<dbReference type="Proteomes" id="UP000537130">
    <property type="component" value="Unassembled WGS sequence"/>
</dbReference>
<evidence type="ECO:0000313" key="3">
    <source>
        <dbReference type="Proteomes" id="UP000537130"/>
    </source>
</evidence>
<sequence>MLRYTRNDGGYKADVDKTLSHHEEHSDAVISTCR</sequence>
<evidence type="ECO:0000256" key="1">
    <source>
        <dbReference type="SAM" id="MobiDB-lite"/>
    </source>
</evidence>
<name>A0A7W4W1L8_9GAMM</name>
<feature type="compositionally biased region" description="Basic and acidic residues" evidence="1">
    <location>
        <begin position="1"/>
        <end position="27"/>
    </location>
</feature>
<dbReference type="EMBL" id="JACHWY010000001">
    <property type="protein sequence ID" value="MBB3045803.1"/>
    <property type="molecule type" value="Genomic_DNA"/>
</dbReference>